<name>A0A914S0K9_PAREQ</name>
<keyword evidence="1" id="KW-1185">Reference proteome</keyword>
<accession>A0A914S0K9</accession>
<protein>
    <submittedName>
        <fullName evidence="2">Uncharacterized protein</fullName>
    </submittedName>
</protein>
<sequence>MRSEAPLYESVVLRLRDDSDKKPVYTIDECSDLSTDLASHLQHDSWQTKIGQVNIPLKASHDKRSAEIFNEPYRRGILKDSIWDTEFLVRISTVIQFLPPKGYSDIAPVPFPTVGAEELLKVLASCHHGVPVAYCLKSRIVMREPKTVRERWLARFKPMGLVVEARHIDIPKVQQLHPFDLYYFNDDEMVAHNSGDPSYEKRQIKDH</sequence>
<dbReference type="WBParaSite" id="PEQ_0001211301-mRNA-1">
    <property type="protein sequence ID" value="PEQ_0001211301-mRNA-1"/>
    <property type="gene ID" value="PEQ_0001211301"/>
</dbReference>
<organism evidence="1 2">
    <name type="scientific">Parascaris equorum</name>
    <name type="common">Equine roundworm</name>
    <dbReference type="NCBI Taxonomy" id="6256"/>
    <lineage>
        <taxon>Eukaryota</taxon>
        <taxon>Metazoa</taxon>
        <taxon>Ecdysozoa</taxon>
        <taxon>Nematoda</taxon>
        <taxon>Chromadorea</taxon>
        <taxon>Rhabditida</taxon>
        <taxon>Spirurina</taxon>
        <taxon>Ascaridomorpha</taxon>
        <taxon>Ascaridoidea</taxon>
        <taxon>Ascarididae</taxon>
        <taxon>Parascaris</taxon>
    </lineage>
</organism>
<evidence type="ECO:0000313" key="1">
    <source>
        <dbReference type="Proteomes" id="UP000887564"/>
    </source>
</evidence>
<evidence type="ECO:0000313" key="2">
    <source>
        <dbReference type="WBParaSite" id="PEQ_0001211301-mRNA-1"/>
    </source>
</evidence>
<dbReference type="AlphaFoldDB" id="A0A914S0K9"/>
<reference evidence="2" key="1">
    <citation type="submission" date="2022-11" db="UniProtKB">
        <authorList>
            <consortium name="WormBaseParasite"/>
        </authorList>
    </citation>
    <scope>IDENTIFICATION</scope>
</reference>
<dbReference type="Proteomes" id="UP000887564">
    <property type="component" value="Unplaced"/>
</dbReference>
<proteinExistence type="predicted"/>